<sequence>MADVNDAGGLEQKHVRQLELLEGSNLDERDREAIHAFHDHREAQGWAPTTLTTDLSTLRNAGERAATPLIDMGKSDLDDFLVLLTRPADEGGYELDPTGGGMYNYCRVLRLFFEWLNDRDEYGAYLFWEDIEIPSQEVRAKDPDMLLTPGDVEDLKQAAGRGRNTQRDRALITFLADGPRVTLTSQLRVGDVQVEGPDAHWKPNSEAVGGHKGLDDRKRPLLWSMGELKTWINFGHPDPENPRAPLWTTQGYDPERPQEGALSPDGIRSVLERTAERADIDKPVNPHAFRHAAMTRLSNEGGLNPQQIQHVAGWSDDRMLAIYDQTTDDQRNDGIRTQLGIPTAGEDDGPDMEPVPCSNCRELLQPSERFCPKCGEPKDPGVRLAKSRMTEDVSAGLINEADDPERTQLRARLQQELGKDEVVNLLMDRLLDE</sequence>
<dbReference type="PROSITE" id="PS51898">
    <property type="entry name" value="TYR_RECOMBINASE"/>
    <property type="match status" value="1"/>
</dbReference>
<dbReference type="InterPro" id="IPR013762">
    <property type="entry name" value="Integrase-like_cat_sf"/>
</dbReference>
<keyword evidence="3" id="KW-0233">DNA recombination</keyword>
<dbReference type="AlphaFoldDB" id="A0ABD5U3T0"/>
<evidence type="ECO:0000313" key="6">
    <source>
        <dbReference type="Proteomes" id="UP001596406"/>
    </source>
</evidence>
<dbReference type="GO" id="GO:0006310">
    <property type="term" value="P:DNA recombination"/>
    <property type="evidence" value="ECO:0007669"/>
    <property type="project" value="UniProtKB-KW"/>
</dbReference>
<dbReference type="Gene3D" id="1.10.443.10">
    <property type="entry name" value="Intergrase catalytic core"/>
    <property type="match status" value="1"/>
</dbReference>
<dbReference type="CDD" id="cd00397">
    <property type="entry name" value="DNA_BRE_C"/>
    <property type="match status" value="1"/>
</dbReference>
<gene>
    <name evidence="5" type="ORF">ACFQHK_01495</name>
</gene>
<evidence type="ECO:0000313" key="5">
    <source>
        <dbReference type="EMBL" id="MFC6835180.1"/>
    </source>
</evidence>
<proteinExistence type="predicted"/>
<dbReference type="PANTHER" id="PTHR30349:SF41">
    <property type="entry name" value="INTEGRASE_RECOMBINASE PROTEIN MJ0367-RELATED"/>
    <property type="match status" value="1"/>
</dbReference>
<reference evidence="5 6" key="1">
    <citation type="journal article" date="2019" name="Int. J. Syst. Evol. Microbiol.">
        <title>The Global Catalogue of Microorganisms (GCM) 10K type strain sequencing project: providing services to taxonomists for standard genome sequencing and annotation.</title>
        <authorList>
            <consortium name="The Broad Institute Genomics Platform"/>
            <consortium name="The Broad Institute Genome Sequencing Center for Infectious Disease"/>
            <person name="Wu L."/>
            <person name="Ma J."/>
        </authorList>
    </citation>
    <scope>NUCLEOTIDE SEQUENCE [LARGE SCALE GENOMIC DNA]</scope>
    <source>
        <strain evidence="5 6">PSRA2</strain>
    </source>
</reference>
<feature type="domain" description="Tyr recombinase" evidence="4">
    <location>
        <begin position="141"/>
        <end position="337"/>
    </location>
</feature>
<dbReference type="Proteomes" id="UP001596406">
    <property type="component" value="Unassembled WGS sequence"/>
</dbReference>
<dbReference type="GO" id="GO:0015074">
    <property type="term" value="P:DNA integration"/>
    <property type="evidence" value="ECO:0007669"/>
    <property type="project" value="UniProtKB-KW"/>
</dbReference>
<keyword evidence="1" id="KW-0229">DNA integration</keyword>
<dbReference type="InterPro" id="IPR002104">
    <property type="entry name" value="Integrase_catalytic"/>
</dbReference>
<dbReference type="GO" id="GO:0003677">
    <property type="term" value="F:DNA binding"/>
    <property type="evidence" value="ECO:0007669"/>
    <property type="project" value="UniProtKB-KW"/>
</dbReference>
<dbReference type="InterPro" id="IPR011010">
    <property type="entry name" value="DNA_brk_join_enz"/>
</dbReference>
<keyword evidence="6" id="KW-1185">Reference proteome</keyword>
<dbReference type="PANTHER" id="PTHR30349">
    <property type="entry name" value="PHAGE INTEGRASE-RELATED"/>
    <property type="match status" value="1"/>
</dbReference>
<name>A0ABD5U3T0_9EURY</name>
<dbReference type="Pfam" id="PF00589">
    <property type="entry name" value="Phage_integrase"/>
    <property type="match status" value="1"/>
</dbReference>
<accession>A0ABD5U3T0</accession>
<evidence type="ECO:0000256" key="2">
    <source>
        <dbReference type="ARBA" id="ARBA00023125"/>
    </source>
</evidence>
<comment type="caution">
    <text evidence="5">The sequence shown here is derived from an EMBL/GenBank/DDBJ whole genome shotgun (WGS) entry which is preliminary data.</text>
</comment>
<evidence type="ECO:0000256" key="3">
    <source>
        <dbReference type="ARBA" id="ARBA00023172"/>
    </source>
</evidence>
<dbReference type="SUPFAM" id="SSF56349">
    <property type="entry name" value="DNA breaking-rejoining enzymes"/>
    <property type="match status" value="1"/>
</dbReference>
<keyword evidence="2" id="KW-0238">DNA-binding</keyword>
<evidence type="ECO:0000259" key="4">
    <source>
        <dbReference type="PROSITE" id="PS51898"/>
    </source>
</evidence>
<organism evidence="5 6">
    <name type="scientific">Halomarina ordinaria</name>
    <dbReference type="NCBI Taxonomy" id="3033939"/>
    <lineage>
        <taxon>Archaea</taxon>
        <taxon>Methanobacteriati</taxon>
        <taxon>Methanobacteriota</taxon>
        <taxon>Stenosarchaea group</taxon>
        <taxon>Halobacteria</taxon>
        <taxon>Halobacteriales</taxon>
        <taxon>Natronomonadaceae</taxon>
        <taxon>Halomarina</taxon>
    </lineage>
</organism>
<evidence type="ECO:0000256" key="1">
    <source>
        <dbReference type="ARBA" id="ARBA00022908"/>
    </source>
</evidence>
<protein>
    <submittedName>
        <fullName evidence="5">Tyrosine-type recombinase/integrase</fullName>
    </submittedName>
</protein>
<dbReference type="InterPro" id="IPR050090">
    <property type="entry name" value="Tyrosine_recombinase_XerCD"/>
</dbReference>
<dbReference type="RefSeq" id="WP_304446888.1">
    <property type="nucleotide sequence ID" value="NZ_JARRAH010000001.1"/>
</dbReference>
<dbReference type="EMBL" id="JBHSXM010000001">
    <property type="protein sequence ID" value="MFC6835180.1"/>
    <property type="molecule type" value="Genomic_DNA"/>
</dbReference>